<accession>A0A383BN77</accession>
<name>A0A383BN77_9ZZZZ</name>
<reference evidence="1" key="1">
    <citation type="submission" date="2018-05" db="EMBL/GenBank/DDBJ databases">
        <authorList>
            <person name="Lanie J.A."/>
            <person name="Ng W.-L."/>
            <person name="Kazmierczak K.M."/>
            <person name="Andrzejewski T.M."/>
            <person name="Davidsen T.M."/>
            <person name="Wayne K.J."/>
            <person name="Tettelin H."/>
            <person name="Glass J.I."/>
            <person name="Rusch D."/>
            <person name="Podicherti R."/>
            <person name="Tsui H.-C.T."/>
            <person name="Winkler M.E."/>
        </authorList>
    </citation>
    <scope>NUCLEOTIDE SEQUENCE</scope>
</reference>
<organism evidence="1">
    <name type="scientific">marine metagenome</name>
    <dbReference type="NCBI Taxonomy" id="408172"/>
    <lineage>
        <taxon>unclassified sequences</taxon>
        <taxon>metagenomes</taxon>
        <taxon>ecological metagenomes</taxon>
    </lineage>
</organism>
<proteinExistence type="predicted"/>
<protein>
    <submittedName>
        <fullName evidence="1">Uncharacterized protein</fullName>
    </submittedName>
</protein>
<dbReference type="AlphaFoldDB" id="A0A383BN77"/>
<sequence length="52" mass="5490">MIGLSIAEMRDGMRLGEFTAVGLAEAHIAAAESVRELGGYILETPARALEMA</sequence>
<dbReference type="EMBL" id="UINC01201457">
    <property type="protein sequence ID" value="SVE20805.1"/>
    <property type="molecule type" value="Genomic_DNA"/>
</dbReference>
<evidence type="ECO:0000313" key="1">
    <source>
        <dbReference type="EMBL" id="SVE20805.1"/>
    </source>
</evidence>
<gene>
    <name evidence="1" type="ORF">METZ01_LOCUS473659</name>
</gene>
<feature type="non-terminal residue" evidence="1">
    <location>
        <position position="52"/>
    </location>
</feature>